<sequence length="120" mass="13830">MHSPRGENLQNEKNDTCKAIRLRGAMLSSLFDRTAPRFRGTNLVKLTDLIEAHNEVYIELYEYLKSKGHFGVHLTRVVRNSGPPIHYWCVKFKRKHDVLKRIAIDTTSSVNLLFTMAISC</sequence>
<dbReference type="Proteomes" id="UP001239111">
    <property type="component" value="Chromosome 2"/>
</dbReference>
<comment type="caution">
    <text evidence="1">The sequence shown here is derived from an EMBL/GenBank/DDBJ whole genome shotgun (WGS) entry which is preliminary data.</text>
</comment>
<gene>
    <name evidence="1" type="ORF">QAD02_013374</name>
</gene>
<organism evidence="1 2">
    <name type="scientific">Eretmocerus hayati</name>
    <dbReference type="NCBI Taxonomy" id="131215"/>
    <lineage>
        <taxon>Eukaryota</taxon>
        <taxon>Metazoa</taxon>
        <taxon>Ecdysozoa</taxon>
        <taxon>Arthropoda</taxon>
        <taxon>Hexapoda</taxon>
        <taxon>Insecta</taxon>
        <taxon>Pterygota</taxon>
        <taxon>Neoptera</taxon>
        <taxon>Endopterygota</taxon>
        <taxon>Hymenoptera</taxon>
        <taxon>Apocrita</taxon>
        <taxon>Proctotrupomorpha</taxon>
        <taxon>Chalcidoidea</taxon>
        <taxon>Aphelinidae</taxon>
        <taxon>Aphelininae</taxon>
        <taxon>Eretmocerus</taxon>
    </lineage>
</organism>
<reference evidence="1" key="1">
    <citation type="submission" date="2023-04" db="EMBL/GenBank/DDBJ databases">
        <title>A chromosome-level genome assembly of the parasitoid wasp Eretmocerus hayati.</title>
        <authorList>
            <person name="Zhong Y."/>
            <person name="Liu S."/>
            <person name="Liu Y."/>
        </authorList>
    </citation>
    <scope>NUCLEOTIDE SEQUENCE</scope>
    <source>
        <strain evidence="1">ZJU_SS_LIU_2023</strain>
    </source>
</reference>
<protein>
    <submittedName>
        <fullName evidence="1">Uncharacterized protein</fullName>
    </submittedName>
</protein>
<accession>A0ACC2P2H8</accession>
<keyword evidence="2" id="KW-1185">Reference proteome</keyword>
<name>A0ACC2P2H8_9HYME</name>
<dbReference type="EMBL" id="CM056742">
    <property type="protein sequence ID" value="KAJ8677587.1"/>
    <property type="molecule type" value="Genomic_DNA"/>
</dbReference>
<evidence type="ECO:0000313" key="1">
    <source>
        <dbReference type="EMBL" id="KAJ8677587.1"/>
    </source>
</evidence>
<evidence type="ECO:0000313" key="2">
    <source>
        <dbReference type="Proteomes" id="UP001239111"/>
    </source>
</evidence>
<proteinExistence type="predicted"/>